<proteinExistence type="predicted"/>
<organism evidence="1 2">
    <name type="scientific">Cucumis melo var. makuwa</name>
    <name type="common">Oriental melon</name>
    <dbReference type="NCBI Taxonomy" id="1194695"/>
    <lineage>
        <taxon>Eukaryota</taxon>
        <taxon>Viridiplantae</taxon>
        <taxon>Streptophyta</taxon>
        <taxon>Embryophyta</taxon>
        <taxon>Tracheophyta</taxon>
        <taxon>Spermatophyta</taxon>
        <taxon>Magnoliopsida</taxon>
        <taxon>eudicotyledons</taxon>
        <taxon>Gunneridae</taxon>
        <taxon>Pentapetalae</taxon>
        <taxon>rosids</taxon>
        <taxon>fabids</taxon>
        <taxon>Cucurbitales</taxon>
        <taxon>Cucurbitaceae</taxon>
        <taxon>Benincaseae</taxon>
        <taxon>Cucumis</taxon>
    </lineage>
</organism>
<evidence type="ECO:0000313" key="2">
    <source>
        <dbReference type="Proteomes" id="UP000321393"/>
    </source>
</evidence>
<dbReference type="AlphaFoldDB" id="A0A5A7SJX3"/>
<gene>
    <name evidence="1" type="ORF">E6C27_scaffold19G00310</name>
</gene>
<protein>
    <submittedName>
        <fullName evidence="1">Mitochondrial protein</fullName>
    </submittedName>
</protein>
<reference evidence="1 2" key="1">
    <citation type="submission" date="2019-08" db="EMBL/GenBank/DDBJ databases">
        <title>Draft genome sequences of two oriental melons (Cucumis melo L. var makuwa).</title>
        <authorList>
            <person name="Kwon S.-Y."/>
        </authorList>
    </citation>
    <scope>NUCLEOTIDE SEQUENCE [LARGE SCALE GENOMIC DNA]</scope>
    <source>
        <strain evidence="2">cv. SW 3</strain>
        <tissue evidence="1">Leaf</tissue>
    </source>
</reference>
<comment type="caution">
    <text evidence="1">The sequence shown here is derived from an EMBL/GenBank/DDBJ whole genome shotgun (WGS) entry which is preliminary data.</text>
</comment>
<accession>A0A5A7SJX3</accession>
<name>A0A5A7SJX3_CUCMM</name>
<evidence type="ECO:0000313" key="1">
    <source>
        <dbReference type="EMBL" id="KAA0026096.1"/>
    </source>
</evidence>
<dbReference type="EMBL" id="SSTE01022979">
    <property type="protein sequence ID" value="KAA0026096.1"/>
    <property type="molecule type" value="Genomic_DNA"/>
</dbReference>
<sequence length="231" mass="25778">MEIIETIFKVIEAVPTIAEDVVGVVTVSQPVSGATNHVTIDYLNLSNPPDYSANIERGVDLSYSSSSKPHSVYKNKGSVAFVLLEGIDLVNTCVIVPKTDWHKRLGHLSFKLNKAHNFPFPKSQFHATAPFDLAYSNLWGLALALTELTKVQDAIATPQWQQVMDADIMLSLRLKHGLKYHRLHLKISLVASGYFDKNEHLDGYIHRYKARIVAKGFHQNPGVDFFGLPVL</sequence>
<dbReference type="Proteomes" id="UP000321393">
    <property type="component" value="Unassembled WGS sequence"/>
</dbReference>